<keyword evidence="2" id="KW-0645">Protease</keyword>
<proteinExistence type="inferred from homology"/>
<keyword evidence="4" id="KW-0788">Thiol protease</keyword>
<comment type="caution">
    <text evidence="7">The sequence shown here is derived from an EMBL/GenBank/DDBJ whole genome shotgun (WGS) entry which is preliminary data.</text>
</comment>
<dbReference type="Proteomes" id="UP001500467">
    <property type="component" value="Unassembled WGS sequence"/>
</dbReference>
<feature type="compositionally biased region" description="Gly residues" evidence="5">
    <location>
        <begin position="248"/>
        <end position="259"/>
    </location>
</feature>
<dbReference type="SUPFAM" id="SSF54001">
    <property type="entry name" value="Cysteine proteinases"/>
    <property type="match status" value="1"/>
</dbReference>
<accession>A0ABN1VD86</accession>
<feature type="region of interest" description="Disordered" evidence="5">
    <location>
        <begin position="125"/>
        <end position="151"/>
    </location>
</feature>
<dbReference type="EMBL" id="BAAALM010000007">
    <property type="protein sequence ID" value="GAA1203629.1"/>
    <property type="molecule type" value="Genomic_DNA"/>
</dbReference>
<feature type="domain" description="NlpC/P60" evidence="6">
    <location>
        <begin position="271"/>
        <end position="404"/>
    </location>
</feature>
<feature type="compositionally biased region" description="Polar residues" evidence="5">
    <location>
        <begin position="40"/>
        <end position="57"/>
    </location>
</feature>
<evidence type="ECO:0000313" key="8">
    <source>
        <dbReference type="Proteomes" id="UP001500467"/>
    </source>
</evidence>
<evidence type="ECO:0000256" key="1">
    <source>
        <dbReference type="ARBA" id="ARBA00007074"/>
    </source>
</evidence>
<reference evidence="7 8" key="1">
    <citation type="journal article" date="2019" name="Int. J. Syst. Evol. Microbiol.">
        <title>The Global Catalogue of Microorganisms (GCM) 10K type strain sequencing project: providing services to taxonomists for standard genome sequencing and annotation.</title>
        <authorList>
            <consortium name="The Broad Institute Genomics Platform"/>
            <consortium name="The Broad Institute Genome Sequencing Center for Infectious Disease"/>
            <person name="Wu L."/>
            <person name="Ma J."/>
        </authorList>
    </citation>
    <scope>NUCLEOTIDE SEQUENCE [LARGE SCALE GENOMIC DNA]</scope>
    <source>
        <strain evidence="7 8">JCM 13022</strain>
    </source>
</reference>
<feature type="compositionally biased region" description="Basic and acidic residues" evidence="5">
    <location>
        <begin position="15"/>
        <end position="26"/>
    </location>
</feature>
<protein>
    <recommendedName>
        <fullName evidence="6">NlpC/P60 domain-containing protein</fullName>
    </recommendedName>
</protein>
<feature type="compositionally biased region" description="Basic and acidic residues" evidence="5">
    <location>
        <begin position="125"/>
        <end position="135"/>
    </location>
</feature>
<evidence type="ECO:0000259" key="6">
    <source>
        <dbReference type="PROSITE" id="PS51935"/>
    </source>
</evidence>
<evidence type="ECO:0000256" key="3">
    <source>
        <dbReference type="ARBA" id="ARBA00022801"/>
    </source>
</evidence>
<keyword evidence="8" id="KW-1185">Reference proteome</keyword>
<feature type="region of interest" description="Disordered" evidence="5">
    <location>
        <begin position="211"/>
        <end position="271"/>
    </location>
</feature>
<dbReference type="InterPro" id="IPR038765">
    <property type="entry name" value="Papain-like_cys_pep_sf"/>
</dbReference>
<organism evidence="7 8">
    <name type="scientific">Prauserella alba</name>
    <dbReference type="NCBI Taxonomy" id="176898"/>
    <lineage>
        <taxon>Bacteria</taxon>
        <taxon>Bacillati</taxon>
        <taxon>Actinomycetota</taxon>
        <taxon>Actinomycetes</taxon>
        <taxon>Pseudonocardiales</taxon>
        <taxon>Pseudonocardiaceae</taxon>
        <taxon>Prauserella</taxon>
    </lineage>
</organism>
<evidence type="ECO:0000313" key="7">
    <source>
        <dbReference type="EMBL" id="GAA1203629.1"/>
    </source>
</evidence>
<dbReference type="Gene3D" id="3.90.1720.10">
    <property type="entry name" value="endopeptidase domain like (from Nostoc punctiforme)"/>
    <property type="match status" value="1"/>
</dbReference>
<evidence type="ECO:0000256" key="2">
    <source>
        <dbReference type="ARBA" id="ARBA00022670"/>
    </source>
</evidence>
<evidence type="ECO:0000256" key="5">
    <source>
        <dbReference type="SAM" id="MobiDB-lite"/>
    </source>
</evidence>
<keyword evidence="3" id="KW-0378">Hydrolase</keyword>
<feature type="region of interest" description="Disordered" evidence="5">
    <location>
        <begin position="1"/>
        <end position="57"/>
    </location>
</feature>
<dbReference type="RefSeq" id="WP_253853052.1">
    <property type="nucleotide sequence ID" value="NZ_BAAALM010000007.1"/>
</dbReference>
<gene>
    <name evidence="7" type="ORF">GCM10009675_21740</name>
</gene>
<comment type="similarity">
    <text evidence="1">Belongs to the peptidase C40 family.</text>
</comment>
<dbReference type="PROSITE" id="PS51935">
    <property type="entry name" value="NLPC_P60"/>
    <property type="match status" value="1"/>
</dbReference>
<evidence type="ECO:0000256" key="4">
    <source>
        <dbReference type="ARBA" id="ARBA00022807"/>
    </source>
</evidence>
<feature type="compositionally biased region" description="Low complexity" evidence="5">
    <location>
        <begin position="211"/>
        <end position="228"/>
    </location>
</feature>
<name>A0ABN1VD86_9PSEU</name>
<feature type="compositionally biased region" description="Basic and acidic residues" evidence="5">
    <location>
        <begin position="262"/>
        <end position="271"/>
    </location>
</feature>
<sequence>MTTAGEQADTLDDPSLDRPKSMDAIDTHAQQAKKLDASAVNDQASKANGAATSSNDLGNDLKLFRDDVLRGWEGKDADAVADHLDQLSKASYKVSDKAEAAKKILQRVSEILENVKKKVEQLAEEAGDKDAENRKLIGAARQRKNSSDDENEIEAAAADIQRLRQLNEKDASGKKDEIEQALETAENQIDELLKPLGIEVEGGFVEMLPADSSATTTSSASPAPVDTSGGTAPAVSSGGSTAPVSSGGDPGGGVTGVAGDGRPAKPIDARGDNPAKIAEQFLGRNAGDLKSSGELPAMESWVPNDVNCANFVSGTLEAAGLIDKSQASASVDQLSANLKADGWQSVPLSEAKPGDVVVSNGGGHVVLYAGDGQFIGSNNINPDGSQQISMGGGSGLVEVLTPPT</sequence>
<dbReference type="InterPro" id="IPR000064">
    <property type="entry name" value="NLP_P60_dom"/>
</dbReference>